<dbReference type="SUPFAM" id="SSF52467">
    <property type="entry name" value="DHS-like NAD/FAD-binding domain"/>
    <property type="match status" value="1"/>
</dbReference>
<proteinExistence type="predicted"/>
<evidence type="ECO:0000256" key="2">
    <source>
        <dbReference type="ARBA" id="ARBA00023027"/>
    </source>
</evidence>
<keyword evidence="1" id="KW-0808">Transferase</keyword>
<dbReference type="PANTHER" id="PTHR11085">
    <property type="entry name" value="NAD-DEPENDENT PROTEIN DEACYLASE SIRTUIN-5, MITOCHONDRIAL-RELATED"/>
    <property type="match status" value="1"/>
</dbReference>
<dbReference type="GO" id="GO:0070403">
    <property type="term" value="F:NAD+ binding"/>
    <property type="evidence" value="ECO:0007669"/>
    <property type="project" value="InterPro"/>
</dbReference>
<dbReference type="Pfam" id="PF02146">
    <property type="entry name" value="SIR2"/>
    <property type="match status" value="1"/>
</dbReference>
<gene>
    <name evidence="4" type="ORF">MNB_SM-4-1315</name>
</gene>
<dbReference type="InterPro" id="IPR003000">
    <property type="entry name" value="Sirtuin"/>
</dbReference>
<evidence type="ECO:0000259" key="3">
    <source>
        <dbReference type="PROSITE" id="PS50305"/>
    </source>
</evidence>
<organism evidence="4">
    <name type="scientific">hydrothermal vent metagenome</name>
    <dbReference type="NCBI Taxonomy" id="652676"/>
    <lineage>
        <taxon>unclassified sequences</taxon>
        <taxon>metagenomes</taxon>
        <taxon>ecological metagenomes</taxon>
    </lineage>
</organism>
<dbReference type="InterPro" id="IPR026590">
    <property type="entry name" value="Ssirtuin_cat_dom"/>
</dbReference>
<dbReference type="AlphaFoldDB" id="A0A1W1BTF4"/>
<feature type="domain" description="Deacetylase sirtuin-type" evidence="3">
    <location>
        <begin position="1"/>
        <end position="237"/>
    </location>
</feature>
<evidence type="ECO:0000256" key="1">
    <source>
        <dbReference type="ARBA" id="ARBA00022679"/>
    </source>
</evidence>
<dbReference type="Gene3D" id="3.30.1600.10">
    <property type="entry name" value="SIR2/SIRT2 'Small Domain"/>
    <property type="match status" value="1"/>
</dbReference>
<accession>A0A1W1BTF4</accession>
<dbReference type="EMBL" id="FPHF01000037">
    <property type="protein sequence ID" value="SFV56793.1"/>
    <property type="molecule type" value="Genomic_DNA"/>
</dbReference>
<dbReference type="PANTHER" id="PTHR11085:SF4">
    <property type="entry name" value="NAD-DEPENDENT PROTEIN DEACYLASE"/>
    <property type="match status" value="1"/>
</dbReference>
<name>A0A1W1BTF4_9ZZZZ</name>
<dbReference type="InterPro" id="IPR026591">
    <property type="entry name" value="Sirtuin_cat_small_dom_sf"/>
</dbReference>
<reference evidence="4" key="1">
    <citation type="submission" date="2016-10" db="EMBL/GenBank/DDBJ databases">
        <authorList>
            <person name="de Groot N.N."/>
        </authorList>
    </citation>
    <scope>NUCLEOTIDE SEQUENCE</scope>
</reference>
<keyword evidence="2" id="KW-0520">NAD</keyword>
<dbReference type="Gene3D" id="3.40.50.1220">
    <property type="entry name" value="TPP-binding domain"/>
    <property type="match status" value="1"/>
</dbReference>
<dbReference type="InterPro" id="IPR050134">
    <property type="entry name" value="NAD-dep_sirtuin_deacylases"/>
</dbReference>
<protein>
    <submittedName>
        <fullName evidence="4">NAD-dependent protein deacetylase of SIR2 family</fullName>
    </submittedName>
</protein>
<sequence length="237" mass="26394">MAKVVILSGAGISAESGISTFRDSGGLWEEYDISVVCNYDSLEKNEDITIEFYDKRRAEIEDKVPNYAHRVIKELKDKYPDEIAVITQNVDNLFEKAGMSAEDVIHLHGFMPTVRCRDENCAKVYDIGYKALSTFNDGKCPECGTSLRPNIVFFGEAAPVYERLSKEISDCEFFVVIGTSGNVIEVNSTAAFCNYAILNNLEASSAIAERDFDKVIYDKASNAIDIIAEDIENYLSN</sequence>
<dbReference type="GO" id="GO:0017136">
    <property type="term" value="F:histone deacetylase activity, NAD-dependent"/>
    <property type="evidence" value="ECO:0007669"/>
    <property type="project" value="TreeGrafter"/>
</dbReference>
<evidence type="ECO:0000313" key="4">
    <source>
        <dbReference type="EMBL" id="SFV56793.1"/>
    </source>
</evidence>
<dbReference type="PROSITE" id="PS50305">
    <property type="entry name" value="SIRTUIN"/>
    <property type="match status" value="1"/>
</dbReference>
<dbReference type="InterPro" id="IPR029035">
    <property type="entry name" value="DHS-like_NAD/FAD-binding_dom"/>
</dbReference>